<evidence type="ECO:0000256" key="4">
    <source>
        <dbReference type="ARBA" id="ARBA00022729"/>
    </source>
</evidence>
<dbReference type="NCBIfam" id="TIGR02887">
    <property type="entry name" value="spore_ger_x_C"/>
    <property type="match status" value="1"/>
</dbReference>
<evidence type="ECO:0000313" key="12">
    <source>
        <dbReference type="Proteomes" id="UP001596505"/>
    </source>
</evidence>
<evidence type="ECO:0000313" key="11">
    <source>
        <dbReference type="EMBL" id="MFC7391771.1"/>
    </source>
</evidence>
<comment type="caution">
    <text evidence="11">The sequence shown here is derived from an EMBL/GenBank/DDBJ whole genome shotgun (WGS) entry which is preliminary data.</text>
</comment>
<evidence type="ECO:0000256" key="5">
    <source>
        <dbReference type="ARBA" id="ARBA00023136"/>
    </source>
</evidence>
<dbReference type="EMBL" id="JBHTCO010000002">
    <property type="protein sequence ID" value="MFC7391771.1"/>
    <property type="molecule type" value="Genomic_DNA"/>
</dbReference>
<evidence type="ECO:0000256" key="2">
    <source>
        <dbReference type="ARBA" id="ARBA00007886"/>
    </source>
</evidence>
<name>A0ABW2PX28_9BACL</name>
<feature type="domain" description="Spore germination protein N-terminal" evidence="10">
    <location>
        <begin position="91"/>
        <end position="271"/>
    </location>
</feature>
<dbReference type="InterPro" id="IPR008844">
    <property type="entry name" value="Spore_GerAC-like"/>
</dbReference>
<keyword evidence="6" id="KW-0564">Palmitate</keyword>
<keyword evidence="4" id="KW-0732">Signal</keyword>
<comment type="similarity">
    <text evidence="2">Belongs to the GerABKC lipoprotein family.</text>
</comment>
<dbReference type="InterPro" id="IPR057336">
    <property type="entry name" value="GerAC_N"/>
</dbReference>
<dbReference type="Pfam" id="PF05504">
    <property type="entry name" value="Spore_GerAC"/>
    <property type="match status" value="1"/>
</dbReference>
<sequence>MVKKTCRLASLKRRRQRPSCKAATLNNIFAALRRALKNSPEKLRAGAPKTRNLKLTAASNRQRRCRSIKAKPLFFSLLLLLCLVIISGCWDERDLEKRAMVVAIGIDKGKKYPLKVSVEIPLPKNLGNGSGSNQSQGGGKSYKVISTEANSLAQALVDLQWKAEQTLFFGDLRELILSEPLVKKPFPSLFDAFSRMAVIRKSQIWPMIIKGESAEKFLKTFTPPEEQIPKIYLRGMILSDENIQYIPKNTLANVVMDRINSTKEPFMLVIKQVNKSNVKIVGIGAFKGGSNTHLAGFLNIYDMAQWQRAALEEDAGEMFVPLAKGKQMTLLPSKIKRKHHISFHDHQLKDVIDIYVDGEVIETTPKIDLKNIKKRNAAEKRVEYVMEKRSDRMVHKLQRFNSDILDIRTMVRSYYPSMYNKIDWKTAFKQADITVRYHVSIKRVGLETS</sequence>
<proteinExistence type="inferred from homology"/>
<evidence type="ECO:0000256" key="3">
    <source>
        <dbReference type="ARBA" id="ARBA00022544"/>
    </source>
</evidence>
<dbReference type="InterPro" id="IPR046953">
    <property type="entry name" value="Spore_GerAC-like_C"/>
</dbReference>
<keyword evidence="3" id="KW-0309">Germination</keyword>
<organism evidence="11 12">
    <name type="scientific">Scopulibacillus cellulosilyticus</name>
    <dbReference type="NCBI Taxonomy" id="2665665"/>
    <lineage>
        <taxon>Bacteria</taxon>
        <taxon>Bacillati</taxon>
        <taxon>Bacillota</taxon>
        <taxon>Bacilli</taxon>
        <taxon>Bacillales</taxon>
        <taxon>Sporolactobacillaceae</taxon>
        <taxon>Scopulibacillus</taxon>
    </lineage>
</organism>
<feature type="transmembrane region" description="Helical" evidence="8">
    <location>
        <begin position="73"/>
        <end position="90"/>
    </location>
</feature>
<gene>
    <name evidence="11" type="ORF">ACFQRG_02030</name>
</gene>
<comment type="subcellular location">
    <subcellularLocation>
        <location evidence="1">Membrane</location>
        <topology evidence="1">Lipid-anchor</topology>
    </subcellularLocation>
</comment>
<dbReference type="Proteomes" id="UP001596505">
    <property type="component" value="Unassembled WGS sequence"/>
</dbReference>
<evidence type="ECO:0000256" key="6">
    <source>
        <dbReference type="ARBA" id="ARBA00023139"/>
    </source>
</evidence>
<protein>
    <submittedName>
        <fullName evidence="11">Ger(X)C family spore germination protein</fullName>
    </submittedName>
</protein>
<dbReference type="PANTHER" id="PTHR35789">
    <property type="entry name" value="SPORE GERMINATION PROTEIN B3"/>
    <property type="match status" value="1"/>
</dbReference>
<evidence type="ECO:0000256" key="7">
    <source>
        <dbReference type="ARBA" id="ARBA00023288"/>
    </source>
</evidence>
<evidence type="ECO:0000256" key="8">
    <source>
        <dbReference type="SAM" id="Phobius"/>
    </source>
</evidence>
<accession>A0ABW2PX28</accession>
<keyword evidence="8" id="KW-0812">Transmembrane</keyword>
<evidence type="ECO:0000259" key="9">
    <source>
        <dbReference type="Pfam" id="PF05504"/>
    </source>
</evidence>
<keyword evidence="7" id="KW-0449">Lipoprotein</keyword>
<dbReference type="Gene3D" id="3.30.300.210">
    <property type="entry name" value="Nutrient germinant receptor protein C, domain 3"/>
    <property type="match status" value="1"/>
</dbReference>
<reference evidence="12" key="1">
    <citation type="journal article" date="2019" name="Int. J. Syst. Evol. Microbiol.">
        <title>The Global Catalogue of Microorganisms (GCM) 10K type strain sequencing project: providing services to taxonomists for standard genome sequencing and annotation.</title>
        <authorList>
            <consortium name="The Broad Institute Genomics Platform"/>
            <consortium name="The Broad Institute Genome Sequencing Center for Infectious Disease"/>
            <person name="Wu L."/>
            <person name="Ma J."/>
        </authorList>
    </citation>
    <scope>NUCLEOTIDE SEQUENCE [LARGE SCALE GENOMIC DNA]</scope>
    <source>
        <strain evidence="12">CGMCC 1.16305</strain>
    </source>
</reference>
<keyword evidence="12" id="KW-1185">Reference proteome</keyword>
<evidence type="ECO:0000259" key="10">
    <source>
        <dbReference type="Pfam" id="PF25198"/>
    </source>
</evidence>
<dbReference type="InterPro" id="IPR038501">
    <property type="entry name" value="Spore_GerAC_C_sf"/>
</dbReference>
<feature type="domain" description="Spore germination GerAC-like C-terminal" evidence="9">
    <location>
        <begin position="292"/>
        <end position="445"/>
    </location>
</feature>
<dbReference type="RefSeq" id="WP_380963098.1">
    <property type="nucleotide sequence ID" value="NZ_JBHTCO010000002.1"/>
</dbReference>
<dbReference type="Pfam" id="PF25198">
    <property type="entry name" value="Spore_GerAC_N"/>
    <property type="match status" value="1"/>
</dbReference>
<keyword evidence="5 8" id="KW-0472">Membrane</keyword>
<dbReference type="PANTHER" id="PTHR35789:SF1">
    <property type="entry name" value="SPORE GERMINATION PROTEIN B3"/>
    <property type="match status" value="1"/>
</dbReference>
<evidence type="ECO:0000256" key="1">
    <source>
        <dbReference type="ARBA" id="ARBA00004635"/>
    </source>
</evidence>
<keyword evidence="8" id="KW-1133">Transmembrane helix</keyword>